<organism evidence="1 2">
    <name type="scientific">Alternaria panax</name>
    <dbReference type="NCBI Taxonomy" id="48097"/>
    <lineage>
        <taxon>Eukaryota</taxon>
        <taxon>Fungi</taxon>
        <taxon>Dikarya</taxon>
        <taxon>Ascomycota</taxon>
        <taxon>Pezizomycotina</taxon>
        <taxon>Dothideomycetes</taxon>
        <taxon>Pleosporomycetidae</taxon>
        <taxon>Pleosporales</taxon>
        <taxon>Pleosporineae</taxon>
        <taxon>Pleosporaceae</taxon>
        <taxon>Alternaria</taxon>
        <taxon>Alternaria sect. Panax</taxon>
    </lineage>
</organism>
<proteinExistence type="predicted"/>
<dbReference type="SUPFAM" id="SSF46785">
    <property type="entry name" value="Winged helix' DNA-binding domain"/>
    <property type="match status" value="1"/>
</dbReference>
<gene>
    <name evidence="1" type="ORF">G6011_11566</name>
</gene>
<dbReference type="AlphaFoldDB" id="A0AAD4NS02"/>
<dbReference type="PANTHER" id="PTHR43712">
    <property type="entry name" value="PUTATIVE (AFU_ORTHOLOGUE AFUA_4G14580)-RELATED"/>
    <property type="match status" value="1"/>
</dbReference>
<sequence>MAPLQWALVDVGIDLNIFTTLSSSAKPLTHSDFQEKMSAAPNLLAHLLRSMASFRLIAEVEKDTFASNRTTHVFANSHVIGATPHLSKHHLPVVHALPGYLKKHKYQDITDPQYLPFHIAMKTDLKAFE</sequence>
<evidence type="ECO:0000313" key="2">
    <source>
        <dbReference type="Proteomes" id="UP001199106"/>
    </source>
</evidence>
<accession>A0AAD4NS02</accession>
<dbReference type="InterPro" id="IPR036388">
    <property type="entry name" value="WH-like_DNA-bd_sf"/>
</dbReference>
<reference evidence="1" key="1">
    <citation type="submission" date="2021-07" db="EMBL/GenBank/DDBJ databases">
        <title>Genome Resource of American Ginseng Black Spot Pathogen Alternaria panax.</title>
        <authorList>
            <person name="Qiu C."/>
            <person name="Wang W."/>
            <person name="Liu Z."/>
        </authorList>
    </citation>
    <scope>NUCLEOTIDE SEQUENCE</scope>
    <source>
        <strain evidence="1">BNCC115425</strain>
    </source>
</reference>
<dbReference type="PANTHER" id="PTHR43712:SF1">
    <property type="entry name" value="HYPOTHETICAL O-METHYLTRANSFERASE (EUROFUNG)-RELATED"/>
    <property type="match status" value="1"/>
</dbReference>
<keyword evidence="2" id="KW-1185">Reference proteome</keyword>
<dbReference type="Proteomes" id="UP001199106">
    <property type="component" value="Unassembled WGS sequence"/>
</dbReference>
<dbReference type="InterPro" id="IPR036390">
    <property type="entry name" value="WH_DNA-bd_sf"/>
</dbReference>
<dbReference type="Gene3D" id="1.10.10.10">
    <property type="entry name" value="Winged helix-like DNA-binding domain superfamily/Winged helix DNA-binding domain"/>
    <property type="match status" value="1"/>
</dbReference>
<dbReference type="EMBL" id="JAANER010000003">
    <property type="protein sequence ID" value="KAG9192832.1"/>
    <property type="molecule type" value="Genomic_DNA"/>
</dbReference>
<name>A0AAD4NS02_9PLEO</name>
<comment type="caution">
    <text evidence="1">The sequence shown here is derived from an EMBL/GenBank/DDBJ whole genome shotgun (WGS) entry which is preliminary data.</text>
</comment>
<evidence type="ECO:0000313" key="1">
    <source>
        <dbReference type="EMBL" id="KAG9192832.1"/>
    </source>
</evidence>
<protein>
    <submittedName>
        <fullName evidence="1">Uncharacterized protein</fullName>
    </submittedName>
</protein>